<evidence type="ECO:0000313" key="1">
    <source>
        <dbReference type="EMBL" id="QJC52907.1"/>
    </source>
</evidence>
<gene>
    <name evidence="1" type="ORF">HGI30_15920</name>
</gene>
<dbReference type="EMBL" id="CP051428">
    <property type="protein sequence ID" value="QJC52907.1"/>
    <property type="molecule type" value="Genomic_DNA"/>
</dbReference>
<protein>
    <submittedName>
        <fullName evidence="1">Uncharacterized protein</fullName>
    </submittedName>
</protein>
<keyword evidence="2" id="KW-1185">Reference proteome</keyword>
<accession>A0A6H2GZT3</accession>
<dbReference type="AlphaFoldDB" id="A0A6H2GZT3"/>
<dbReference type="RefSeq" id="WP_168908456.1">
    <property type="nucleotide sequence ID" value="NZ_CP051428.1"/>
</dbReference>
<reference evidence="1 2" key="1">
    <citation type="submission" date="2020-04" db="EMBL/GenBank/DDBJ databases">
        <title>Novel Paenibacillus strain UniB2 isolated from commercial digestive syrup.</title>
        <authorList>
            <person name="Thorat V."/>
            <person name="Kirdat K."/>
            <person name="Tiwarekar B."/>
            <person name="Yadav A."/>
        </authorList>
    </citation>
    <scope>NUCLEOTIDE SEQUENCE [LARGE SCALE GENOMIC DNA]</scope>
    <source>
        <strain evidence="1 2">UniB2</strain>
    </source>
</reference>
<proteinExistence type="predicted"/>
<dbReference type="Proteomes" id="UP000502136">
    <property type="component" value="Chromosome"/>
</dbReference>
<evidence type="ECO:0000313" key="2">
    <source>
        <dbReference type="Proteomes" id="UP000502136"/>
    </source>
</evidence>
<sequence>MKRKVTLEYSRTNREATGLMTSCCGKQHLIMDLYGDAGAAYCCRDCGRPLVCMGLDGRLYHVGEQVINEGRGSFGDEQQA</sequence>
<name>A0A6H2GZT3_9BACL</name>
<organism evidence="1 2">
    <name type="scientific">Paenibacillus albicereus</name>
    <dbReference type="NCBI Taxonomy" id="2726185"/>
    <lineage>
        <taxon>Bacteria</taxon>
        <taxon>Bacillati</taxon>
        <taxon>Bacillota</taxon>
        <taxon>Bacilli</taxon>
        <taxon>Bacillales</taxon>
        <taxon>Paenibacillaceae</taxon>
        <taxon>Paenibacillus</taxon>
    </lineage>
</organism>
<dbReference type="KEGG" id="palr:HGI30_15920"/>